<dbReference type="EMBL" id="JAMQBK010000060">
    <property type="protein sequence ID" value="MCM2373400.1"/>
    <property type="molecule type" value="Genomic_DNA"/>
</dbReference>
<proteinExistence type="predicted"/>
<keyword evidence="2" id="KW-0489">Methyltransferase</keyword>
<dbReference type="Proteomes" id="UP001202961">
    <property type="component" value="Unassembled WGS sequence"/>
</dbReference>
<evidence type="ECO:0000313" key="3">
    <source>
        <dbReference type="Proteomes" id="UP001202961"/>
    </source>
</evidence>
<gene>
    <name evidence="2" type="ORF">NB063_22535</name>
</gene>
<dbReference type="GO" id="GO:0032259">
    <property type="term" value="P:methylation"/>
    <property type="evidence" value="ECO:0007669"/>
    <property type="project" value="UniProtKB-KW"/>
</dbReference>
<dbReference type="Pfam" id="PF13649">
    <property type="entry name" value="Methyltransf_25"/>
    <property type="match status" value="1"/>
</dbReference>
<evidence type="ECO:0000313" key="2">
    <source>
        <dbReference type="EMBL" id="MCM2373400.1"/>
    </source>
</evidence>
<organism evidence="2 3">
    <name type="scientific">Aporhodopirellula aestuarii</name>
    <dbReference type="NCBI Taxonomy" id="2950107"/>
    <lineage>
        <taxon>Bacteria</taxon>
        <taxon>Pseudomonadati</taxon>
        <taxon>Planctomycetota</taxon>
        <taxon>Planctomycetia</taxon>
        <taxon>Pirellulales</taxon>
        <taxon>Pirellulaceae</taxon>
        <taxon>Aporhodopirellula</taxon>
    </lineage>
</organism>
<dbReference type="InterPro" id="IPR029063">
    <property type="entry name" value="SAM-dependent_MTases_sf"/>
</dbReference>
<evidence type="ECO:0000259" key="1">
    <source>
        <dbReference type="Pfam" id="PF13649"/>
    </source>
</evidence>
<keyword evidence="3" id="KW-1185">Reference proteome</keyword>
<keyword evidence="2" id="KW-0808">Transferase</keyword>
<comment type="caution">
    <text evidence="2">The sequence shown here is derived from an EMBL/GenBank/DDBJ whole genome shotgun (WGS) entry which is preliminary data.</text>
</comment>
<dbReference type="CDD" id="cd02440">
    <property type="entry name" value="AdoMet_MTases"/>
    <property type="match status" value="1"/>
</dbReference>
<dbReference type="InterPro" id="IPR041698">
    <property type="entry name" value="Methyltransf_25"/>
</dbReference>
<sequence>MVFPRCRVEEKMDAPDLSTDRHRAALAGLRRLNRISGVSLAMFRQLARLAAASASDKRPLRVLDVASGSGDLPIDWLKMARLRGIPLAVTALDRSELAMQTASEAASAAGVELGTVCRDCLRDGLPNGFDVVTCSLFMHHLDPPDVSKLIQEMWRVSDRAIVICDLERSRMNLGLVAASARLVTRSDVVHFDASASVRAAYTRGEFATLLHQALGFSVPVKTSFPCRFLAVIDQQCAAETVNGYAPVVVGAGS</sequence>
<dbReference type="GO" id="GO:0008168">
    <property type="term" value="F:methyltransferase activity"/>
    <property type="evidence" value="ECO:0007669"/>
    <property type="project" value="UniProtKB-KW"/>
</dbReference>
<reference evidence="2 3" key="1">
    <citation type="journal article" date="2022" name="Syst. Appl. Microbiol.">
        <title>Rhodopirellula aestuarii sp. nov., a novel member of the genus Rhodopirellula isolated from brackish sediments collected in the Tagus River estuary, Portugal.</title>
        <authorList>
            <person name="Vitorino I.R."/>
            <person name="Klimek D."/>
            <person name="Calusinska M."/>
            <person name="Lobo-da-Cunha A."/>
            <person name="Vasconcelos V."/>
            <person name="Lage O.M."/>
        </authorList>
    </citation>
    <scope>NUCLEOTIDE SEQUENCE [LARGE SCALE GENOMIC DNA]</scope>
    <source>
        <strain evidence="2 3">ICT_H3.1</strain>
    </source>
</reference>
<protein>
    <submittedName>
        <fullName evidence="2">Methyltransferase domain-containing protein</fullName>
    </submittedName>
</protein>
<dbReference type="Gene3D" id="3.40.50.150">
    <property type="entry name" value="Vaccinia Virus protein VP39"/>
    <property type="match status" value="1"/>
</dbReference>
<dbReference type="RefSeq" id="WP_250931144.1">
    <property type="nucleotide sequence ID" value="NZ_JAMQBK010000060.1"/>
</dbReference>
<accession>A0ABT0U907</accession>
<dbReference type="SUPFAM" id="SSF53335">
    <property type="entry name" value="S-adenosyl-L-methionine-dependent methyltransferases"/>
    <property type="match status" value="1"/>
</dbReference>
<feature type="domain" description="Methyltransferase" evidence="1">
    <location>
        <begin position="62"/>
        <end position="156"/>
    </location>
</feature>
<name>A0ABT0U907_9BACT</name>